<feature type="region of interest" description="Disordered" evidence="1">
    <location>
        <begin position="1"/>
        <end position="34"/>
    </location>
</feature>
<comment type="caution">
    <text evidence="2">The sequence shown here is derived from an EMBL/GenBank/DDBJ whole genome shotgun (WGS) entry which is preliminary data.</text>
</comment>
<protein>
    <submittedName>
        <fullName evidence="2">Uncharacterized protein</fullName>
    </submittedName>
</protein>
<name>A0ABR0KC16_9EURO</name>
<proteinExistence type="predicted"/>
<organism evidence="2 3">
    <name type="scientific">Lithohypha guttulata</name>
    <dbReference type="NCBI Taxonomy" id="1690604"/>
    <lineage>
        <taxon>Eukaryota</taxon>
        <taxon>Fungi</taxon>
        <taxon>Dikarya</taxon>
        <taxon>Ascomycota</taxon>
        <taxon>Pezizomycotina</taxon>
        <taxon>Eurotiomycetes</taxon>
        <taxon>Chaetothyriomycetidae</taxon>
        <taxon>Chaetothyriales</taxon>
        <taxon>Trichomeriaceae</taxon>
        <taxon>Lithohypha</taxon>
    </lineage>
</organism>
<dbReference type="EMBL" id="JAVRRG010000050">
    <property type="protein sequence ID" value="KAK5092907.1"/>
    <property type="molecule type" value="Genomic_DNA"/>
</dbReference>
<evidence type="ECO:0000313" key="3">
    <source>
        <dbReference type="Proteomes" id="UP001345013"/>
    </source>
</evidence>
<keyword evidence="3" id="KW-1185">Reference proteome</keyword>
<gene>
    <name evidence="2" type="ORF">LTR24_004702</name>
</gene>
<accession>A0ABR0KC16</accession>
<sequence>MATKRKAGNISRDDDLAGAYGLDEVPPRILTSAPPDDALKQGLLREVKPITFSAFNLDAVTKAAKTLNDAAQHNTIAAGAHQSSVRSNFRRSHGK</sequence>
<evidence type="ECO:0000313" key="2">
    <source>
        <dbReference type="EMBL" id="KAK5092907.1"/>
    </source>
</evidence>
<reference evidence="2 3" key="1">
    <citation type="submission" date="2023-08" db="EMBL/GenBank/DDBJ databases">
        <title>Black Yeasts Isolated from many extreme environments.</title>
        <authorList>
            <person name="Coleine C."/>
            <person name="Stajich J.E."/>
            <person name="Selbmann L."/>
        </authorList>
    </citation>
    <scope>NUCLEOTIDE SEQUENCE [LARGE SCALE GENOMIC DNA]</scope>
    <source>
        <strain evidence="2 3">CCFEE 5885</strain>
    </source>
</reference>
<dbReference type="Proteomes" id="UP001345013">
    <property type="component" value="Unassembled WGS sequence"/>
</dbReference>
<evidence type="ECO:0000256" key="1">
    <source>
        <dbReference type="SAM" id="MobiDB-lite"/>
    </source>
</evidence>